<keyword evidence="4" id="KW-1185">Reference proteome</keyword>
<dbReference type="SUPFAM" id="SSF52499">
    <property type="entry name" value="Isochorismatase-like hydrolases"/>
    <property type="match status" value="1"/>
</dbReference>
<dbReference type="OrthoDB" id="9791276at2"/>
<name>A0A238YCJ7_9BACT</name>
<dbReference type="Proteomes" id="UP000198324">
    <property type="component" value="Unassembled WGS sequence"/>
</dbReference>
<evidence type="ECO:0000256" key="1">
    <source>
        <dbReference type="ARBA" id="ARBA00022801"/>
    </source>
</evidence>
<organism evidence="3 4">
    <name type="scientific">Humidesulfovibrio mexicanus</name>
    <dbReference type="NCBI Taxonomy" id="147047"/>
    <lineage>
        <taxon>Bacteria</taxon>
        <taxon>Pseudomonadati</taxon>
        <taxon>Thermodesulfobacteriota</taxon>
        <taxon>Desulfovibrionia</taxon>
        <taxon>Desulfovibrionales</taxon>
        <taxon>Desulfovibrionaceae</taxon>
        <taxon>Humidesulfovibrio</taxon>
    </lineage>
</organism>
<dbReference type="RefSeq" id="WP_089272066.1">
    <property type="nucleotide sequence ID" value="NZ_FZOC01000001.1"/>
</dbReference>
<evidence type="ECO:0000313" key="4">
    <source>
        <dbReference type="Proteomes" id="UP000198324"/>
    </source>
</evidence>
<dbReference type="Pfam" id="PF00857">
    <property type="entry name" value="Isochorismatase"/>
    <property type="match status" value="1"/>
</dbReference>
<proteinExistence type="predicted"/>
<accession>A0A238YCJ7</accession>
<dbReference type="Gene3D" id="3.40.50.850">
    <property type="entry name" value="Isochorismatase-like"/>
    <property type="match status" value="1"/>
</dbReference>
<gene>
    <name evidence="3" type="ORF">SAMN04488503_0881</name>
</gene>
<evidence type="ECO:0000259" key="2">
    <source>
        <dbReference type="Pfam" id="PF00857"/>
    </source>
</evidence>
<dbReference type="AlphaFoldDB" id="A0A238YCJ7"/>
<reference evidence="3 4" key="1">
    <citation type="submission" date="2017-06" db="EMBL/GenBank/DDBJ databases">
        <authorList>
            <person name="Kim H.J."/>
            <person name="Triplett B.A."/>
        </authorList>
    </citation>
    <scope>NUCLEOTIDE SEQUENCE [LARGE SCALE GENOMIC DNA]</scope>
    <source>
        <strain evidence="3 4">DSM 13116</strain>
    </source>
</reference>
<dbReference type="GO" id="GO:0016787">
    <property type="term" value="F:hydrolase activity"/>
    <property type="evidence" value="ECO:0007669"/>
    <property type="project" value="UniProtKB-KW"/>
</dbReference>
<feature type="domain" description="Isochorismatase-like" evidence="2">
    <location>
        <begin position="4"/>
        <end position="174"/>
    </location>
</feature>
<dbReference type="InterPro" id="IPR050272">
    <property type="entry name" value="Isochorismatase-like_hydrls"/>
</dbReference>
<dbReference type="PANTHER" id="PTHR43540:SF1">
    <property type="entry name" value="ISOCHORISMATASE HYDROLASE"/>
    <property type="match status" value="1"/>
</dbReference>
<dbReference type="InterPro" id="IPR036380">
    <property type="entry name" value="Isochorismatase-like_sf"/>
</dbReference>
<protein>
    <submittedName>
        <fullName evidence="3">Nicotinamidase-related amidase</fullName>
    </submittedName>
</protein>
<dbReference type="InterPro" id="IPR000868">
    <property type="entry name" value="Isochorismatase-like_dom"/>
</dbReference>
<sequence>MSDALVIIDIQNDYFPGGRMELEGADAAGSEAALLLERWRGAGQPVFHVRHESIRPGSTFFLPGTPGAEIRQCVAPQPGEPVVLKHFPSAFRDTCLLDMLRAQGVQRLTFCGMMTHMCVDTSVRAAFDLGFACRLAADACATRALSHGGQSASAAQVQTAYLAALGAVFAQVSTAAELDPA</sequence>
<keyword evidence="1" id="KW-0378">Hydrolase</keyword>
<dbReference type="CDD" id="cd01014">
    <property type="entry name" value="nicotinamidase_related"/>
    <property type="match status" value="1"/>
</dbReference>
<dbReference type="EMBL" id="FZOC01000001">
    <property type="protein sequence ID" value="SNR68986.1"/>
    <property type="molecule type" value="Genomic_DNA"/>
</dbReference>
<evidence type="ECO:0000313" key="3">
    <source>
        <dbReference type="EMBL" id="SNR68986.1"/>
    </source>
</evidence>
<dbReference type="PANTHER" id="PTHR43540">
    <property type="entry name" value="PEROXYUREIDOACRYLATE/UREIDOACRYLATE AMIDOHYDROLASE-RELATED"/>
    <property type="match status" value="1"/>
</dbReference>